<dbReference type="STRING" id="1851148.SMSP2_02453"/>
<dbReference type="SUPFAM" id="SSF51126">
    <property type="entry name" value="Pectin lyase-like"/>
    <property type="match status" value="1"/>
</dbReference>
<dbReference type="Gene3D" id="2.160.20.110">
    <property type="match status" value="1"/>
</dbReference>
<protein>
    <submittedName>
        <fullName evidence="2">The GLUG motif</fullName>
    </submittedName>
</protein>
<dbReference type="RefSeq" id="WP_146684303.1">
    <property type="nucleotide sequence ID" value="NZ_CP019646.1"/>
</dbReference>
<dbReference type="InterPro" id="IPR011050">
    <property type="entry name" value="Pectin_lyase_fold/virulence"/>
</dbReference>
<feature type="chain" id="PRO_5012435975" evidence="1">
    <location>
        <begin position="23"/>
        <end position="363"/>
    </location>
</feature>
<reference evidence="3" key="1">
    <citation type="submission" date="2017-02" db="EMBL/GenBank/DDBJ databases">
        <title>Comparative genomics and description of representatives of a novel lineage of planctomycetes thriving in anoxic sediments.</title>
        <authorList>
            <person name="Spring S."/>
            <person name="Bunk B."/>
            <person name="Sproer C."/>
        </authorList>
    </citation>
    <scope>NUCLEOTIDE SEQUENCE [LARGE SCALE GENOMIC DNA]</scope>
    <source>
        <strain evidence="3">SM-Chi-D1</strain>
    </source>
</reference>
<organism evidence="2 3">
    <name type="scientific">Limihaloglobus sulfuriphilus</name>
    <dbReference type="NCBI Taxonomy" id="1851148"/>
    <lineage>
        <taxon>Bacteria</taxon>
        <taxon>Pseudomonadati</taxon>
        <taxon>Planctomycetota</taxon>
        <taxon>Phycisphaerae</taxon>
        <taxon>Sedimentisphaerales</taxon>
        <taxon>Sedimentisphaeraceae</taxon>
        <taxon>Limihaloglobus</taxon>
    </lineage>
</organism>
<gene>
    <name evidence="2" type="ORF">SMSP2_02453</name>
</gene>
<keyword evidence="3" id="KW-1185">Reference proteome</keyword>
<proteinExistence type="predicted"/>
<keyword evidence="1" id="KW-0732">Signal</keyword>
<dbReference type="OrthoDB" id="291134at2"/>
<evidence type="ECO:0000313" key="2">
    <source>
        <dbReference type="EMBL" id="AQQ72073.1"/>
    </source>
</evidence>
<dbReference type="KEGG" id="pbas:SMSP2_02453"/>
<dbReference type="Proteomes" id="UP000188181">
    <property type="component" value="Chromosome"/>
</dbReference>
<feature type="signal peptide" evidence="1">
    <location>
        <begin position="1"/>
        <end position="22"/>
    </location>
</feature>
<evidence type="ECO:0000256" key="1">
    <source>
        <dbReference type="SAM" id="SignalP"/>
    </source>
</evidence>
<sequence length="363" mass="38440" precursor="true">MKKGLILTIVLSSILSSSFAVLSGSGTEAEPYLIQNLADFNEFRSNFDYRAEGVYSKLMTDIDLSGQSYTSAIVTGYFYGIFDGNNRTIVNAALTSANGGLFYYVYGTVKNLQLTGIAFSGNAAAGICGKVDNVSSLIENCYVQGTLSGFNVGGITSNNSGTITGCFADCQSSGTSHSGNIAASNYGIIENCYSSGTLTATTDGYFGGLVGYNVEGHISKCYSEVELINENPTYYHCAFVGRQTGTVRDCFWNADVNPGLEGYKLSTSDTTATGLTAAQMLVESNFTNAGWDFAGETANGTDDIWMMPESGTGPVFSWIHNGTYCLNPQSGDVTGDCVVDLADFALMAANWLGCGYANQQLCP</sequence>
<name>A0A1R7T601_9BACT</name>
<dbReference type="AlphaFoldDB" id="A0A1R7T601"/>
<evidence type="ECO:0000313" key="3">
    <source>
        <dbReference type="Proteomes" id="UP000188181"/>
    </source>
</evidence>
<dbReference type="EMBL" id="CP019646">
    <property type="protein sequence ID" value="AQQ72073.1"/>
    <property type="molecule type" value="Genomic_DNA"/>
</dbReference>
<accession>A0A1R7T601</accession>